<organism evidence="3 4">
    <name type="scientific">Neolecta irregularis (strain DAH-3)</name>
    <dbReference type="NCBI Taxonomy" id="1198029"/>
    <lineage>
        <taxon>Eukaryota</taxon>
        <taxon>Fungi</taxon>
        <taxon>Dikarya</taxon>
        <taxon>Ascomycota</taxon>
        <taxon>Taphrinomycotina</taxon>
        <taxon>Neolectales</taxon>
        <taxon>Neolectaceae</taxon>
        <taxon>Neolecta</taxon>
    </lineage>
</organism>
<sequence length="304" mass="34354">MSDHLQTLELRCAELDRLIKDLEVEIADIKRLLPPNPCTHNPTHRDQLQRLYYTLCKDRDGFRQERHYVGMKLTRSVRRREKEGFGTEACSTFWVRRIASDPCSAEEILRKGARRISVNKAGRKSLCEESSRSKPLEHKSPSSEDKDQQPPISEVSSLQLLDLPASPLLKKLSLAKPEKLETTSTLKQPYRLPKRPALPISPLPKTPTTPISPKLCTKAFTQPPVSPKSRIPRTLPHRSHPSPPINPNRQYFPATSQGPMKNRVKAIIAATEEAGPSPVPNFASMPANVSKVRQYKPASRIQRF</sequence>
<evidence type="ECO:0000256" key="2">
    <source>
        <dbReference type="SAM" id="MobiDB-lite"/>
    </source>
</evidence>
<dbReference type="Proteomes" id="UP000186594">
    <property type="component" value="Unassembled WGS sequence"/>
</dbReference>
<dbReference type="EMBL" id="LXFE01000129">
    <property type="protein sequence ID" value="OLL26983.1"/>
    <property type="molecule type" value="Genomic_DNA"/>
</dbReference>
<feature type="compositionally biased region" description="Basic and acidic residues" evidence="2">
    <location>
        <begin position="125"/>
        <end position="148"/>
    </location>
</feature>
<feature type="coiled-coil region" evidence="1">
    <location>
        <begin position="5"/>
        <end position="32"/>
    </location>
</feature>
<protein>
    <submittedName>
        <fullName evidence="3">Uncharacterized protein</fullName>
    </submittedName>
</protein>
<feature type="compositionally biased region" description="Polar residues" evidence="2">
    <location>
        <begin position="247"/>
        <end position="258"/>
    </location>
</feature>
<dbReference type="AlphaFoldDB" id="A0A1U7LWN6"/>
<feature type="region of interest" description="Disordered" evidence="2">
    <location>
        <begin position="180"/>
        <end position="258"/>
    </location>
</feature>
<keyword evidence="4" id="KW-1185">Reference proteome</keyword>
<keyword evidence="1" id="KW-0175">Coiled coil</keyword>
<feature type="region of interest" description="Disordered" evidence="2">
    <location>
        <begin position="122"/>
        <end position="152"/>
    </location>
</feature>
<evidence type="ECO:0000313" key="3">
    <source>
        <dbReference type="EMBL" id="OLL26983.1"/>
    </source>
</evidence>
<evidence type="ECO:0000313" key="4">
    <source>
        <dbReference type="Proteomes" id="UP000186594"/>
    </source>
</evidence>
<name>A0A1U7LWN6_NEOID</name>
<gene>
    <name evidence="3" type="ORF">NEOLI_001987</name>
</gene>
<accession>A0A1U7LWN6</accession>
<dbReference type="OrthoDB" id="4507572at2759"/>
<proteinExistence type="predicted"/>
<reference evidence="3 4" key="1">
    <citation type="submission" date="2016-04" db="EMBL/GenBank/DDBJ databases">
        <title>Evolutionary innovation and constraint leading to complex multicellularity in the Ascomycota.</title>
        <authorList>
            <person name="Cisse O."/>
            <person name="Nguyen A."/>
            <person name="Hewitt D.A."/>
            <person name="Jedd G."/>
            <person name="Stajich J.E."/>
        </authorList>
    </citation>
    <scope>NUCLEOTIDE SEQUENCE [LARGE SCALE GENOMIC DNA]</scope>
    <source>
        <strain evidence="3 4">DAH-3</strain>
    </source>
</reference>
<evidence type="ECO:0000256" key="1">
    <source>
        <dbReference type="SAM" id="Coils"/>
    </source>
</evidence>
<comment type="caution">
    <text evidence="3">The sequence shown here is derived from an EMBL/GenBank/DDBJ whole genome shotgun (WGS) entry which is preliminary data.</text>
</comment>